<dbReference type="SUPFAM" id="SSF48371">
    <property type="entry name" value="ARM repeat"/>
    <property type="match status" value="1"/>
</dbReference>
<comment type="caution">
    <text evidence="2">The sequence shown here is derived from an EMBL/GenBank/DDBJ whole genome shotgun (WGS) entry which is preliminary data.</text>
</comment>
<dbReference type="Pfam" id="PF05729">
    <property type="entry name" value="NACHT"/>
    <property type="match status" value="1"/>
</dbReference>
<sequence length="1443" mass="156091">MTERAGLAGRVVEVLVARGDAERPQWSVGSGFVVREGLVLTAAHVVDSAREVLVRVRGTEERQARVAPLPGGGVACDIDIDLAVLEIQGGFGWVEPVGFARLHRDPVLGTPNLDGCVGFGFPRFQRRERSGRPVRESVRIDGYIPMGEGVVEGLATLRIQEAPHGVGLPGGQVGTSPWQGVSGTVVFCGDVAIGVVSEHHPPAGMNGLTVVPLSWLDRCADAAEWWALLGVADPGSLPTLPSRGDHTPEADAVERFRGLVLRSPDFTRLSTPFGGLSVDYYQPRLLRPVTVNLTPGEGEGVDPALARPVLEVIASVPRLVVIAPAGMGKTALLHDVARRAAAGDIDGVPVFVRLHDFARRGGDRDLLTFAVVEAFGDVLREAELDRIVTALRGLPELLFLFDGFDELPVDQQEDVMVRVRKVPRFLLTSRPMGRIDVLQDSAPAYQIEPLTDQSVATFVECWATPDRGTAELLDRVAADTTLAELTRFPQLLMLLCWQWWHGPSTGYRSKKDILSNAVDEAFNRAVRLARLSDGDDEVLPMWARRALGHVAVEGMSAGDGRQLTFTRERLVDAMRVAGGGDRAGTLLALARRSGLIVSTGAHEFRFLHHVFRAFLGAEALITATDPAAMIDRLALRSAGEDCLALAAALAPDRIAALIVDRLTADDHEIFRANWRLAAQCMEGLADLRGLEDRLRPVADAMLDGAAEWWSRSTFVPAIAALRTGYVRDRLLANLDSDDGYVRWAAVEGLGRFAEPRTTSALIGRLEVETWPAIQIALVTVLSSSRDRRAIAAVWEFCERCLATDPDAFFVTIGESLGKLGAEQELRQLLARGENEENVAELLAAAVPHVRPAFAQEILDSLEAWQIVVHRPEDVPKHIATLDDPSATTDQRMLAVRGLAAAGTDEAARELLAVLLDDHPEEVHRSVVGALLDPEGEYDQHALLEYLREQGVSDDSDYRLGVANAVLQLWNHDTRWRLDELSSAEFDEQERALLSDPVAQVRAAWALLSSIAGLIPQDVLAGVVDDEDPWTRRAVIRAAGRWGLTEAGPEVLAAARTDEDLQVRCAALEALGTLQPDGTEEVLSAAVHAADPRERRAAVAGLGRHGGPAALPVVAAVLLREGDPDWRGQLIDAIEDLLGPEPIPPELADALVRELDSPEPELRASAIRVIGRAGLLGVTTRLRAMMNSDPSEDVRSDAAEAYGLLAEPEDLVALLDEMLAAGPTGKPMFTLTTALGFRDQGPLEPLYSRLRETGGRWLTGAHGAVLRYPSFTYSTIESGGSRSLSDVLEALAQDSPPGRWDAVIDLSDHWAEDGVLGLLASTLLDEDEFVCLRAGDVLSNVVRKHPTARFDAASMTRVTEPETLAGLVGLLGEGNPDTNQFSTLFARPEFLPALLRADANGNRAVRVILWDIAVRYELRLLSDGRVVLPSGDEVSWDDAPALLG</sequence>
<keyword evidence="3" id="KW-1185">Reference proteome</keyword>
<dbReference type="InterPro" id="IPR009003">
    <property type="entry name" value="Peptidase_S1_PA"/>
</dbReference>
<dbReference type="InterPro" id="IPR011989">
    <property type="entry name" value="ARM-like"/>
</dbReference>
<dbReference type="InterPro" id="IPR027417">
    <property type="entry name" value="P-loop_NTPase"/>
</dbReference>
<gene>
    <name evidence="2" type="ORF">SK803_14480</name>
</gene>
<dbReference type="Gene3D" id="2.40.10.10">
    <property type="entry name" value="Trypsin-like serine proteases"/>
    <property type="match status" value="1"/>
</dbReference>
<organism evidence="2 3">
    <name type="scientific">Lentzea miocenica</name>
    <dbReference type="NCBI Taxonomy" id="3095431"/>
    <lineage>
        <taxon>Bacteria</taxon>
        <taxon>Bacillati</taxon>
        <taxon>Actinomycetota</taxon>
        <taxon>Actinomycetes</taxon>
        <taxon>Pseudonocardiales</taxon>
        <taxon>Pseudonocardiaceae</taxon>
        <taxon>Lentzea</taxon>
    </lineage>
</organism>
<reference evidence="2 3" key="2">
    <citation type="submission" date="2023-11" db="EMBL/GenBank/DDBJ databases">
        <authorList>
            <person name="Lara A.C."/>
            <person name="Chronakova A."/>
        </authorList>
    </citation>
    <scope>NUCLEOTIDE SEQUENCE [LARGE SCALE GENOMIC DNA]</scope>
    <source>
        <strain evidence="2 3">BCCO 10_0856</strain>
    </source>
</reference>
<dbReference type="PANTHER" id="PTHR12697:SF5">
    <property type="entry name" value="DEOXYHYPUSINE HYDROXYLASE"/>
    <property type="match status" value="1"/>
</dbReference>
<accession>A0ABU4SZU4</accession>
<dbReference type="RefSeq" id="WP_319966488.1">
    <property type="nucleotide sequence ID" value="NZ_JAXAVW010000010.1"/>
</dbReference>
<dbReference type="SMART" id="SM00567">
    <property type="entry name" value="EZ_HEAT"/>
    <property type="match status" value="7"/>
</dbReference>
<dbReference type="Gene3D" id="1.25.10.10">
    <property type="entry name" value="Leucine-rich Repeat Variant"/>
    <property type="match status" value="3"/>
</dbReference>
<dbReference type="Pfam" id="PF13646">
    <property type="entry name" value="HEAT_2"/>
    <property type="match status" value="3"/>
</dbReference>
<dbReference type="Gene3D" id="3.40.50.300">
    <property type="entry name" value="P-loop containing nucleotide triphosphate hydrolases"/>
    <property type="match status" value="1"/>
</dbReference>
<name>A0ABU4SZU4_9PSEU</name>
<reference evidence="2 3" key="1">
    <citation type="submission" date="2023-11" db="EMBL/GenBank/DDBJ databases">
        <title>Lentzea sokolovensis, sp. nov., Lentzea kristufkii, sp. nov., and Lentzea miocenensis, sp. nov., rare actinobacteria from Sokolov Coal Basin, Miocene lacustrine sediment, Czech Republic.</title>
        <authorList>
            <person name="Lara A."/>
            <person name="Kotroba L."/>
            <person name="Nouioui I."/>
            <person name="Neumann-Schaal M."/>
            <person name="Mast Y."/>
            <person name="Chronakova A."/>
        </authorList>
    </citation>
    <scope>NUCLEOTIDE SEQUENCE [LARGE SCALE GENOMIC DNA]</scope>
    <source>
        <strain evidence="2 3">BCCO 10_0856</strain>
    </source>
</reference>
<evidence type="ECO:0000313" key="3">
    <source>
        <dbReference type="Proteomes" id="UP001285521"/>
    </source>
</evidence>
<evidence type="ECO:0000313" key="2">
    <source>
        <dbReference type="EMBL" id="MDX8031428.1"/>
    </source>
</evidence>
<dbReference type="SUPFAM" id="SSF50494">
    <property type="entry name" value="Trypsin-like serine proteases"/>
    <property type="match status" value="1"/>
</dbReference>
<proteinExistence type="predicted"/>
<dbReference type="Proteomes" id="UP001285521">
    <property type="component" value="Unassembled WGS sequence"/>
</dbReference>
<dbReference type="PANTHER" id="PTHR12697">
    <property type="entry name" value="PBS LYASE HEAT-LIKE PROTEIN"/>
    <property type="match status" value="1"/>
</dbReference>
<dbReference type="InterPro" id="IPR004155">
    <property type="entry name" value="PBS_lyase_HEAT"/>
</dbReference>
<dbReference type="PROSITE" id="PS50837">
    <property type="entry name" value="NACHT"/>
    <property type="match status" value="1"/>
</dbReference>
<dbReference type="InterPro" id="IPR016024">
    <property type="entry name" value="ARM-type_fold"/>
</dbReference>
<dbReference type="SUPFAM" id="SSF52540">
    <property type="entry name" value="P-loop containing nucleoside triphosphate hydrolases"/>
    <property type="match status" value="1"/>
</dbReference>
<feature type="domain" description="NACHT" evidence="1">
    <location>
        <begin position="317"/>
        <end position="407"/>
    </location>
</feature>
<dbReference type="Pfam" id="PF13365">
    <property type="entry name" value="Trypsin_2"/>
    <property type="match status" value="1"/>
</dbReference>
<dbReference type="EMBL" id="JAXAVW010000010">
    <property type="protein sequence ID" value="MDX8031428.1"/>
    <property type="molecule type" value="Genomic_DNA"/>
</dbReference>
<evidence type="ECO:0000259" key="1">
    <source>
        <dbReference type="PROSITE" id="PS50837"/>
    </source>
</evidence>
<dbReference type="InterPro" id="IPR043504">
    <property type="entry name" value="Peptidase_S1_PA_chymotrypsin"/>
</dbReference>
<protein>
    <submittedName>
        <fullName evidence="2">HEAT repeat domain-containing protein</fullName>
    </submittedName>
</protein>
<dbReference type="InterPro" id="IPR007111">
    <property type="entry name" value="NACHT_NTPase"/>
</dbReference>